<feature type="transmembrane region" description="Helical" evidence="11">
    <location>
        <begin position="449"/>
        <end position="468"/>
    </location>
</feature>
<evidence type="ECO:0000313" key="14">
    <source>
        <dbReference type="Proteomes" id="UP000483820"/>
    </source>
</evidence>
<keyword evidence="6 11" id="KW-0812">Transmembrane</keyword>
<keyword evidence="9 11" id="KW-1133">Transmembrane helix</keyword>
<comment type="function">
    <text evidence="1 11">Subunit of the oligosaccharyl transferase (OST) complex that catalyzes the initial transfer of a defined glycan (Glc(3)Man(9)GlcNAc(2) in eukaryotes) from the lipid carrier dolichol-pyrophosphate to an asparagine residue within an Asn-X-Ser/Thr consensus motif in nascent polypeptide chains, the first step in protein N-glycosylation. N-glycosylation occurs cotranslationally and the complex associates with the Sec61 complex at the channel-forming translocon complex that mediates protein translocation across the endoplasmic reticulum (ER). All subunits are required for a maximal enzyme activity.</text>
</comment>
<evidence type="ECO:0000256" key="11">
    <source>
        <dbReference type="RuleBase" id="RU361143"/>
    </source>
</evidence>
<keyword evidence="10 11" id="KW-0472">Membrane</keyword>
<evidence type="ECO:0000256" key="5">
    <source>
        <dbReference type="ARBA" id="ARBA00017611"/>
    </source>
</evidence>
<dbReference type="RefSeq" id="XP_003096928.2">
    <property type="nucleotide sequence ID" value="XM_003096880.2"/>
</dbReference>
<comment type="subunit">
    <text evidence="11">Component of the oligosaccharyltransferase (OST) complex.</text>
</comment>
<feature type="signal peptide" evidence="12">
    <location>
        <begin position="1"/>
        <end position="41"/>
    </location>
</feature>
<dbReference type="PANTHER" id="PTHR21049">
    <property type="entry name" value="RIBOPHORIN I"/>
    <property type="match status" value="1"/>
</dbReference>
<comment type="subcellular location">
    <subcellularLocation>
        <location evidence="2 11">Endoplasmic reticulum membrane</location>
        <topology evidence="2 11">Single-pass type I membrane protein</topology>
    </subcellularLocation>
</comment>
<comment type="caution">
    <text evidence="13">The sequence shown here is derived from an EMBL/GenBank/DDBJ whole genome shotgun (WGS) entry which is preliminary data.</text>
</comment>
<proteinExistence type="inferred from homology"/>
<dbReference type="Proteomes" id="UP000483820">
    <property type="component" value="Chromosome IV"/>
</dbReference>
<dbReference type="GO" id="GO:0018279">
    <property type="term" value="P:protein N-linked glycosylation via asparagine"/>
    <property type="evidence" value="ECO:0007669"/>
    <property type="project" value="TreeGrafter"/>
</dbReference>
<feature type="chain" id="PRO_5025455479" description="Dolichyl-diphosphooligosaccharide--protein glycosyltransferase subunit 1" evidence="12">
    <location>
        <begin position="42"/>
        <end position="612"/>
    </location>
</feature>
<keyword evidence="8 11" id="KW-0256">Endoplasmic reticulum</keyword>
<evidence type="ECO:0000256" key="6">
    <source>
        <dbReference type="ARBA" id="ARBA00022692"/>
    </source>
</evidence>
<dbReference type="AlphaFoldDB" id="A0A6A5GS13"/>
<evidence type="ECO:0000256" key="8">
    <source>
        <dbReference type="ARBA" id="ARBA00022824"/>
    </source>
</evidence>
<dbReference type="KEGG" id="crq:GCK72_013780"/>
<dbReference type="GO" id="GO:0008250">
    <property type="term" value="C:oligosaccharyltransferase complex"/>
    <property type="evidence" value="ECO:0007669"/>
    <property type="project" value="UniProtKB-UniRule"/>
</dbReference>
<name>A0A6A5GS13_CAERE</name>
<gene>
    <name evidence="13" type="ORF">GCK72_013780</name>
</gene>
<dbReference type="PANTHER" id="PTHR21049:SF0">
    <property type="entry name" value="DOLICHYL-DIPHOSPHOOLIGOSACCHARIDE--PROTEIN GLYCOSYLTRANSFERASE SUBUNIT 1"/>
    <property type="match status" value="1"/>
</dbReference>
<evidence type="ECO:0000256" key="7">
    <source>
        <dbReference type="ARBA" id="ARBA00022729"/>
    </source>
</evidence>
<dbReference type="Pfam" id="PF04597">
    <property type="entry name" value="Ribophorin_I"/>
    <property type="match status" value="1"/>
</dbReference>
<comment type="pathway">
    <text evidence="3 11">Protein modification; protein glycosylation.</text>
</comment>
<evidence type="ECO:0000256" key="3">
    <source>
        <dbReference type="ARBA" id="ARBA00004922"/>
    </source>
</evidence>
<evidence type="ECO:0000256" key="4">
    <source>
        <dbReference type="ARBA" id="ARBA00008905"/>
    </source>
</evidence>
<protein>
    <recommendedName>
        <fullName evidence="5 11">Dolichyl-diphosphooligosaccharide--protein glycosyltransferase subunit 1</fullName>
    </recommendedName>
</protein>
<dbReference type="GeneID" id="9825669"/>
<evidence type="ECO:0000256" key="2">
    <source>
        <dbReference type="ARBA" id="ARBA00004115"/>
    </source>
</evidence>
<organism evidence="13 14">
    <name type="scientific">Caenorhabditis remanei</name>
    <name type="common">Caenorhabditis vulgaris</name>
    <dbReference type="NCBI Taxonomy" id="31234"/>
    <lineage>
        <taxon>Eukaryota</taxon>
        <taxon>Metazoa</taxon>
        <taxon>Ecdysozoa</taxon>
        <taxon>Nematoda</taxon>
        <taxon>Chromadorea</taxon>
        <taxon>Rhabditida</taxon>
        <taxon>Rhabditina</taxon>
        <taxon>Rhabditomorpha</taxon>
        <taxon>Rhabditoidea</taxon>
        <taxon>Rhabditidae</taxon>
        <taxon>Peloderinae</taxon>
        <taxon>Caenorhabditis</taxon>
    </lineage>
</organism>
<reference evidence="13 14" key="1">
    <citation type="submission" date="2019-12" db="EMBL/GenBank/DDBJ databases">
        <title>Chromosome-level assembly of the Caenorhabditis remanei genome.</title>
        <authorList>
            <person name="Teterina A.A."/>
            <person name="Willis J.H."/>
            <person name="Phillips P.C."/>
        </authorList>
    </citation>
    <scope>NUCLEOTIDE SEQUENCE [LARGE SCALE GENOMIC DNA]</scope>
    <source>
        <strain evidence="13 14">PX506</strain>
        <tissue evidence="13">Whole organism</tissue>
    </source>
</reference>
<dbReference type="CTD" id="9825669"/>
<evidence type="ECO:0000256" key="1">
    <source>
        <dbReference type="ARBA" id="ARBA00002791"/>
    </source>
</evidence>
<evidence type="ECO:0000256" key="10">
    <source>
        <dbReference type="ARBA" id="ARBA00023136"/>
    </source>
</evidence>
<sequence>MFLLFSTLLTSPLPSAEHIRVPSLRLMRLLLVVALLGAVFAEDEWKAVNVDRTIDATSQIVKTSTLYSFENIGAGPQSKVSIALTKEEVAGLSHITAAIDGTKGKLKLAEKPVDRGLGIYEVDLRTPIAKGAKVTLRVNLRLTQVLEPLPAKIAQSENQFVVFHTSAYVPSRYETVTQKTTIRTTQGGKLLSATTVSPSKQETERVSYGPYANIPAFESKPIKVHYENNSPFVVATIVERYIEVSHWGNIAVEEYVELVHKGAELDGPFSRIDYQMDRRGRRQPAFQQFTTVLPAQAKDIYYRDEIGNISTSAVRIRADSVDVEIRPRFPLFGGWKTSYIIGYNLPSEEYLYTKGNQYALKTKLFDHVFSDIVVEKLRTKVLLPEHVKRVKVVTPYVVDRRPDELKPTYLDTTGRLVVVLEKNNVVPDHSQFFTVTYEFNHMDMLREPLLAAAFFFSLFFVMIVYSRFDFTISSDPAKEAEERSQLSLEKLSKSVDSKQAAYDALIDAAQHYKSTKDEAELQEAKKTFNETRNQENSNLTDKISALKTDVGIAAAEKAAELLKYDKAVCDSVENYIKAVEKSTTKTAGPEEQQFVNKVKDARIRADNVLASI</sequence>
<comment type="similarity">
    <text evidence="4 11">Belongs to the OST1 family.</text>
</comment>
<dbReference type="EMBL" id="WUAV01000004">
    <property type="protein sequence ID" value="KAF1757325.1"/>
    <property type="molecule type" value="Genomic_DNA"/>
</dbReference>
<evidence type="ECO:0000256" key="9">
    <source>
        <dbReference type="ARBA" id="ARBA00022989"/>
    </source>
</evidence>
<keyword evidence="7 12" id="KW-0732">Signal</keyword>
<evidence type="ECO:0000313" key="13">
    <source>
        <dbReference type="EMBL" id="KAF1757325.1"/>
    </source>
</evidence>
<dbReference type="UniPathway" id="UPA00378"/>
<dbReference type="InterPro" id="IPR007676">
    <property type="entry name" value="Ribophorin_I"/>
</dbReference>
<accession>A0A6A5GS13</accession>
<evidence type="ECO:0000256" key="12">
    <source>
        <dbReference type="SAM" id="SignalP"/>
    </source>
</evidence>